<dbReference type="Proteomes" id="UP001562425">
    <property type="component" value="Unassembled WGS sequence"/>
</dbReference>
<comment type="caution">
    <text evidence="10">The sequence shown here is derived from an EMBL/GenBank/DDBJ whole genome shotgun (WGS) entry which is preliminary data.</text>
</comment>
<comment type="subcellular location">
    <subcellularLocation>
        <location evidence="1">Cell membrane</location>
        <topology evidence="1">Multi-pass membrane protein</topology>
    </subcellularLocation>
</comment>
<dbReference type="Gene3D" id="3.40.190.10">
    <property type="entry name" value="Periplasmic binding protein-like II"/>
    <property type="match status" value="1"/>
</dbReference>
<feature type="transmembrane region" description="Helical" evidence="8">
    <location>
        <begin position="620"/>
        <end position="642"/>
    </location>
</feature>
<dbReference type="GO" id="GO:0005886">
    <property type="term" value="C:plasma membrane"/>
    <property type="evidence" value="ECO:0007669"/>
    <property type="project" value="UniProtKB-SubCell"/>
</dbReference>
<evidence type="ECO:0000256" key="6">
    <source>
        <dbReference type="ARBA" id="ARBA00023170"/>
    </source>
</evidence>
<sequence length="673" mass="78484">MSFPLLIFLLEVVSTVQGRLLPQADRPCHEDRFYNLGSQIIDHYFGDRHYITVIKTKFDGEELAEAFECEVHHRPFYIVTQQRFQYQVNLERYTTPNNIYEYPSFEAFLAWGSEETLLTRIIPYIAIRNPQAKVILRSYLLSRDEVAHLFYQSWYMHNMLNVLVINYLDRHRIELCVFNPYAMVHGGDVDVRAQDLNCTLITDENQLAGFLRRLDRFERRRVRKLNGYNLTVAMHESKGSMSAFDCILDNFHISDVDMDILKIIQEKMRFNATYINSELELSVGYVNPNGSMAGVLLLIESNKIDLAANSRIIHDYGTKNLLYLRYITTEKLMFLVPRNYFENRDKEIVFINPFSITYLIVNMIFSIVIPLLLLALEKILKYVRPAKRNYHFGVSVLCMIGIIYNVSVKQPKATRKRFVIFGLLVYNIVSYPVWQAVTIRYLNSDNQNLNNINTLEELLETDLELRVSKYHHHVVVHEGSDFQNPSYRELSTRLNTKDTSSIRTAIERIITQRDSAFLTSETYVPLVLSGSYNWIPGSTSSGVFVISEPIYEFYKSMVVPKTSPFVRTFNEIVMRCIETGFVERQTGQLRMVVDVLNIRQTLANARISAERLFDMGSLKIFFVFYLVMMALATVVFLLELAVNRYCKKKEMELGAVEKIEQEKEDEELFEFVL</sequence>
<keyword evidence="6" id="KW-0675">Receptor</keyword>
<evidence type="ECO:0000256" key="4">
    <source>
        <dbReference type="ARBA" id="ARBA00022989"/>
    </source>
</evidence>
<evidence type="ECO:0000256" key="5">
    <source>
        <dbReference type="ARBA" id="ARBA00023136"/>
    </source>
</evidence>
<evidence type="ECO:0000256" key="9">
    <source>
        <dbReference type="SAM" id="SignalP"/>
    </source>
</evidence>
<dbReference type="SUPFAM" id="SSF53850">
    <property type="entry name" value="Periplasmic binding protein-like II"/>
    <property type="match status" value="1"/>
</dbReference>
<dbReference type="InterPro" id="IPR052192">
    <property type="entry name" value="Insect_Ionotropic_Sensory_Rcpt"/>
</dbReference>
<dbReference type="PANTHER" id="PTHR42643">
    <property type="entry name" value="IONOTROPIC RECEPTOR 20A-RELATED"/>
    <property type="match status" value="1"/>
</dbReference>
<evidence type="ECO:0000313" key="11">
    <source>
        <dbReference type="Proteomes" id="UP001562425"/>
    </source>
</evidence>
<evidence type="ECO:0000256" key="3">
    <source>
        <dbReference type="ARBA" id="ARBA00022692"/>
    </source>
</evidence>
<keyword evidence="11" id="KW-1185">Reference proteome</keyword>
<keyword evidence="5 8" id="KW-0472">Membrane</keyword>
<protein>
    <recommendedName>
        <fullName evidence="12">Ionotropic receptor</fullName>
    </recommendedName>
</protein>
<proteinExistence type="predicted"/>
<gene>
    <name evidence="10" type="ORF">pipiens_007801</name>
</gene>
<evidence type="ECO:0000256" key="1">
    <source>
        <dbReference type="ARBA" id="ARBA00004651"/>
    </source>
</evidence>
<evidence type="ECO:0000256" key="2">
    <source>
        <dbReference type="ARBA" id="ARBA00022475"/>
    </source>
</evidence>
<keyword evidence="3 8" id="KW-0812">Transmembrane</keyword>
<evidence type="ECO:0000256" key="8">
    <source>
        <dbReference type="SAM" id="Phobius"/>
    </source>
</evidence>
<evidence type="ECO:0008006" key="12">
    <source>
        <dbReference type="Google" id="ProtNLM"/>
    </source>
</evidence>
<dbReference type="PANTHER" id="PTHR42643:SF30">
    <property type="entry name" value="IONOTROPIC RECEPTOR 40A-RELATED"/>
    <property type="match status" value="1"/>
</dbReference>
<keyword evidence="7" id="KW-0325">Glycoprotein</keyword>
<feature type="transmembrane region" description="Helical" evidence="8">
    <location>
        <begin position="388"/>
        <end position="406"/>
    </location>
</feature>
<keyword evidence="2" id="KW-1003">Cell membrane</keyword>
<dbReference type="EMBL" id="JBEHCU010005394">
    <property type="protein sequence ID" value="KAL1399965.1"/>
    <property type="molecule type" value="Genomic_DNA"/>
</dbReference>
<keyword evidence="4 8" id="KW-1133">Transmembrane helix</keyword>
<feature type="chain" id="PRO_5044890341" description="Ionotropic receptor" evidence="9">
    <location>
        <begin position="19"/>
        <end position="673"/>
    </location>
</feature>
<organism evidence="10 11">
    <name type="scientific">Culex pipiens pipiens</name>
    <name type="common">Northern house mosquito</name>
    <dbReference type="NCBI Taxonomy" id="38569"/>
    <lineage>
        <taxon>Eukaryota</taxon>
        <taxon>Metazoa</taxon>
        <taxon>Ecdysozoa</taxon>
        <taxon>Arthropoda</taxon>
        <taxon>Hexapoda</taxon>
        <taxon>Insecta</taxon>
        <taxon>Pterygota</taxon>
        <taxon>Neoptera</taxon>
        <taxon>Endopterygota</taxon>
        <taxon>Diptera</taxon>
        <taxon>Nematocera</taxon>
        <taxon>Culicoidea</taxon>
        <taxon>Culicidae</taxon>
        <taxon>Culicinae</taxon>
        <taxon>Culicini</taxon>
        <taxon>Culex</taxon>
        <taxon>Culex</taxon>
    </lineage>
</organism>
<reference evidence="10 11" key="1">
    <citation type="submission" date="2024-05" db="EMBL/GenBank/DDBJ databases">
        <title>Culex pipiens pipiens assembly and annotation.</title>
        <authorList>
            <person name="Alout H."/>
            <person name="Durand T."/>
        </authorList>
    </citation>
    <scope>NUCLEOTIDE SEQUENCE [LARGE SCALE GENOMIC DNA]</scope>
    <source>
        <strain evidence="10">HA-2024</strain>
        <tissue evidence="10">Whole body</tissue>
    </source>
</reference>
<evidence type="ECO:0000313" key="10">
    <source>
        <dbReference type="EMBL" id="KAL1399965.1"/>
    </source>
</evidence>
<feature type="transmembrane region" description="Helical" evidence="8">
    <location>
        <begin position="356"/>
        <end position="376"/>
    </location>
</feature>
<evidence type="ECO:0000256" key="7">
    <source>
        <dbReference type="ARBA" id="ARBA00023180"/>
    </source>
</evidence>
<keyword evidence="9" id="KW-0732">Signal</keyword>
<feature type="signal peptide" evidence="9">
    <location>
        <begin position="1"/>
        <end position="18"/>
    </location>
</feature>
<dbReference type="AlphaFoldDB" id="A0ABD1DL63"/>
<accession>A0ABD1DL63</accession>
<name>A0ABD1DL63_CULPP</name>